<dbReference type="Pfam" id="PF02749">
    <property type="entry name" value="QRPTase_N"/>
    <property type="match status" value="1"/>
</dbReference>
<dbReference type="GO" id="GO:0004514">
    <property type="term" value="F:nicotinate-nucleotide diphosphorylase (carboxylating) activity"/>
    <property type="evidence" value="ECO:0007669"/>
    <property type="project" value="UniProtKB-EC"/>
</dbReference>
<evidence type="ECO:0000259" key="1">
    <source>
        <dbReference type="Pfam" id="PF02749"/>
    </source>
</evidence>
<comment type="caution">
    <text evidence="2">The sequence shown here is derived from an EMBL/GenBank/DDBJ whole genome shotgun (WGS) entry which is preliminary data.</text>
</comment>
<dbReference type="SUPFAM" id="SSF54675">
    <property type="entry name" value="Nicotinate/Quinolinate PRTase N-terminal domain-like"/>
    <property type="match status" value="1"/>
</dbReference>
<dbReference type="EC" id="2.4.2.19" evidence="2"/>
<dbReference type="Proteomes" id="UP000677812">
    <property type="component" value="Unassembled WGS sequence"/>
</dbReference>
<reference evidence="2 3" key="1">
    <citation type="submission" date="2021-04" db="EMBL/GenBank/DDBJ databases">
        <title>The complete genome sequence of Neokomagataea sp. TBRC 2177.</title>
        <authorList>
            <person name="Charoenyingcharoen P."/>
            <person name="Yukphan P."/>
        </authorList>
    </citation>
    <scope>NUCLEOTIDE SEQUENCE [LARGE SCALE GENOMIC DNA]</scope>
    <source>
        <strain evidence="2 3">TBRC 2177</strain>
    </source>
</reference>
<protein>
    <submittedName>
        <fullName evidence="2">Nicotinate-nucleotide diphosphorylase (Carboxylating)</fullName>
        <ecNumber evidence="2">2.4.2.19</ecNumber>
    </submittedName>
</protein>
<feature type="non-terminal residue" evidence="2">
    <location>
        <position position="1"/>
    </location>
</feature>
<dbReference type="InterPro" id="IPR022412">
    <property type="entry name" value="Quinolinate_PRibosylTrfase_N"/>
</dbReference>
<feature type="domain" description="Quinolinate phosphoribosyl transferase N-terminal" evidence="1">
    <location>
        <begin position="2"/>
        <end position="72"/>
    </location>
</feature>
<dbReference type="EMBL" id="JAGRQH010000230">
    <property type="protein sequence ID" value="MBR0560866.1"/>
    <property type="molecule type" value="Genomic_DNA"/>
</dbReference>
<evidence type="ECO:0000313" key="2">
    <source>
        <dbReference type="EMBL" id="MBR0560866.1"/>
    </source>
</evidence>
<organism evidence="2 3">
    <name type="scientific">Neokomagataea anthophila</name>
    <dbReference type="NCBI Taxonomy" id="2826925"/>
    <lineage>
        <taxon>Bacteria</taxon>
        <taxon>Pseudomonadati</taxon>
        <taxon>Pseudomonadota</taxon>
        <taxon>Alphaproteobacteria</taxon>
        <taxon>Acetobacterales</taxon>
        <taxon>Acetobacteraceae</taxon>
        <taxon>Neokomagataea</taxon>
    </lineage>
</organism>
<gene>
    <name evidence="2" type="ORF">KB213_12550</name>
</gene>
<keyword evidence="3" id="KW-1185">Reference proteome</keyword>
<keyword evidence="2" id="KW-0808">Transferase</keyword>
<dbReference type="Gene3D" id="3.90.1170.20">
    <property type="entry name" value="Quinolinate phosphoribosyl transferase, N-terminal domain"/>
    <property type="match status" value="1"/>
</dbReference>
<accession>A0ABS5EAK9</accession>
<proteinExistence type="predicted"/>
<sequence>NEQKLTAVFRARRPGVIAGLAGARLAFTMLQKDAGFEAHVADCVFVQPGDVIATVTSHESTVIAGESTALNL</sequence>
<dbReference type="InterPro" id="IPR037128">
    <property type="entry name" value="Quinolinate_PRibosylTase_N_sf"/>
</dbReference>
<feature type="non-terminal residue" evidence="2">
    <location>
        <position position="72"/>
    </location>
</feature>
<name>A0ABS5EAK9_9PROT</name>
<evidence type="ECO:0000313" key="3">
    <source>
        <dbReference type="Proteomes" id="UP000677812"/>
    </source>
</evidence>
<keyword evidence="2" id="KW-0328">Glycosyltransferase</keyword>